<dbReference type="EMBL" id="QHBU01000190">
    <property type="protein sequence ID" value="PZR79765.1"/>
    <property type="molecule type" value="Genomic_DNA"/>
</dbReference>
<evidence type="ECO:0000313" key="3">
    <source>
        <dbReference type="EMBL" id="PZR79765.1"/>
    </source>
</evidence>
<dbReference type="EMBL" id="JAEKNS010000146">
    <property type="protein sequence ID" value="MBJ7596116.1"/>
    <property type="molecule type" value="Genomic_DNA"/>
</dbReference>
<dbReference type="Proteomes" id="UP000248724">
    <property type="component" value="Unassembled WGS sequence"/>
</dbReference>
<evidence type="ECO:0000313" key="4">
    <source>
        <dbReference type="Proteomes" id="UP000248724"/>
    </source>
</evidence>
<reference evidence="3" key="2">
    <citation type="submission" date="2018-05" db="EMBL/GenBank/DDBJ databases">
        <authorList>
            <person name="Ferrari B."/>
        </authorList>
    </citation>
    <scope>NUCLEOTIDE SEQUENCE</scope>
    <source>
        <strain evidence="3">RRmetagenome_bin12</strain>
    </source>
</reference>
<dbReference type="Proteomes" id="UP000606991">
    <property type="component" value="Unassembled WGS sequence"/>
</dbReference>
<comment type="caution">
    <text evidence="3">The sequence shown here is derived from an EMBL/GenBank/DDBJ whole genome shotgun (WGS) entry which is preliminary data.</text>
</comment>
<evidence type="ECO:0000259" key="1">
    <source>
        <dbReference type="Pfam" id="PF21619"/>
    </source>
</evidence>
<accession>A0A2W5ZAB0</accession>
<reference evidence="3 4" key="1">
    <citation type="journal article" date="2017" name="Nature">
        <title>Atmospheric trace gases support primary production in Antarctic desert surface soil.</title>
        <authorList>
            <person name="Ji M."/>
            <person name="Greening C."/>
            <person name="Vanwonterghem I."/>
            <person name="Carere C.R."/>
            <person name="Bay S.K."/>
            <person name="Steen J.A."/>
            <person name="Montgomery K."/>
            <person name="Lines T."/>
            <person name="Beardall J."/>
            <person name="van Dorst J."/>
            <person name="Snape I."/>
            <person name="Stott M.B."/>
            <person name="Hugenholtz P."/>
            <person name="Ferrari B.C."/>
        </authorList>
    </citation>
    <scope>NUCLEOTIDE SEQUENCE [LARGE SCALE GENOMIC DNA]</scope>
    <source>
        <strain evidence="3">RRmetagenome_bin12</strain>
    </source>
</reference>
<accession>A0A934K4E8</accession>
<feature type="domain" description="DUF6855" evidence="1">
    <location>
        <begin position="9"/>
        <end position="139"/>
    </location>
</feature>
<reference evidence="2 5" key="3">
    <citation type="submission" date="2020-10" db="EMBL/GenBank/DDBJ databases">
        <title>Ca. Dormibacterota MAGs.</title>
        <authorList>
            <person name="Montgomery K."/>
        </authorList>
    </citation>
    <scope>NUCLEOTIDE SEQUENCE [LARGE SCALE GENOMIC DNA]</scope>
    <source>
        <strain evidence="2">SC8812_S17_18</strain>
    </source>
</reference>
<protein>
    <recommendedName>
        <fullName evidence="1">DUF6855 domain-containing protein</fullName>
    </recommendedName>
</protein>
<sequence length="139" mass="15465">MAGDSDKREGTRDVPWLLTTPSGSSEYAMYRDESLDPPALVCQVGTTQLRYHLSCIEDLHAWLKSQGDWVPLGSADEQKPAAEGTVEAWGRSPDNPVGGWYGLKKGLRGRFGMYLPPLLERLGLAEVEHNPRNNRMRAI</sequence>
<name>A0A2W5ZAB0_9BACT</name>
<dbReference type="InterPro" id="IPR049193">
    <property type="entry name" value="DUF6855"/>
</dbReference>
<evidence type="ECO:0000313" key="5">
    <source>
        <dbReference type="Proteomes" id="UP000606991"/>
    </source>
</evidence>
<gene>
    <name evidence="3" type="ORF">DLM65_09890</name>
    <name evidence="2" type="ORF">JF886_14900</name>
</gene>
<dbReference type="AlphaFoldDB" id="A0A2W5ZAB0"/>
<proteinExistence type="predicted"/>
<organism evidence="3 4">
    <name type="scientific">Candidatus Aeolococcus gillhamiae</name>
    <dbReference type="NCBI Taxonomy" id="3127015"/>
    <lineage>
        <taxon>Bacteria</taxon>
        <taxon>Bacillati</taxon>
        <taxon>Candidatus Dormiibacterota</taxon>
        <taxon>Candidatus Dormibacteria</taxon>
        <taxon>Candidatus Aeolococcales</taxon>
        <taxon>Candidatus Aeolococcaceae</taxon>
        <taxon>Candidatus Aeolococcus</taxon>
    </lineage>
</organism>
<dbReference type="Pfam" id="PF21619">
    <property type="entry name" value="DUF6855"/>
    <property type="match status" value="1"/>
</dbReference>
<dbReference type="RefSeq" id="WP_337313850.1">
    <property type="nucleotide sequence ID" value="NZ_JAEKNS010000146.1"/>
</dbReference>
<evidence type="ECO:0000313" key="2">
    <source>
        <dbReference type="EMBL" id="MBJ7596116.1"/>
    </source>
</evidence>